<name>A0ABP1FMP8_9CHLO</name>
<feature type="binding site" evidence="6">
    <location>
        <position position="104"/>
    </location>
    <ligand>
        <name>S-adenosyl-L-methionine</name>
        <dbReference type="ChEBI" id="CHEBI:59789"/>
    </ligand>
</feature>
<keyword evidence="3 6" id="KW-0808">Transferase</keyword>
<dbReference type="InterPro" id="IPR029063">
    <property type="entry name" value="SAM-dependent_MTases_sf"/>
</dbReference>
<dbReference type="PANTHER" id="PTHR11727">
    <property type="entry name" value="DIMETHYLADENOSINE TRANSFERASE"/>
    <property type="match status" value="1"/>
</dbReference>
<dbReference type="InterPro" id="IPR020598">
    <property type="entry name" value="rRNA_Ade_methylase_Trfase_N"/>
</dbReference>
<feature type="binding site" evidence="6">
    <location>
        <position position="56"/>
    </location>
    <ligand>
        <name>S-adenosyl-L-methionine</name>
        <dbReference type="ChEBI" id="CHEBI:59789"/>
    </ligand>
</feature>
<dbReference type="SUPFAM" id="SSF53335">
    <property type="entry name" value="S-adenosyl-L-methionine-dependent methyltransferases"/>
    <property type="match status" value="1"/>
</dbReference>
<dbReference type="NCBIfam" id="TIGR00755">
    <property type="entry name" value="ksgA"/>
    <property type="match status" value="1"/>
</dbReference>
<feature type="binding site" evidence="6">
    <location>
        <position position="83"/>
    </location>
    <ligand>
        <name>S-adenosyl-L-methionine</name>
        <dbReference type="ChEBI" id="CHEBI:59789"/>
    </ligand>
</feature>
<dbReference type="Gene3D" id="3.40.50.150">
    <property type="entry name" value="Vaccinia Virus protein VP39"/>
    <property type="match status" value="1"/>
</dbReference>
<dbReference type="EMBL" id="CAXHTA020000005">
    <property type="protein sequence ID" value="CAL5221245.1"/>
    <property type="molecule type" value="Genomic_DNA"/>
</dbReference>
<dbReference type="SMART" id="SM00650">
    <property type="entry name" value="rADc"/>
    <property type="match status" value="1"/>
</dbReference>
<reference evidence="9 10" key="1">
    <citation type="submission" date="2024-06" db="EMBL/GenBank/DDBJ databases">
        <authorList>
            <person name="Kraege A."/>
            <person name="Thomma B."/>
        </authorList>
    </citation>
    <scope>NUCLEOTIDE SEQUENCE [LARGE SCALE GENOMIC DNA]</scope>
</reference>
<evidence type="ECO:0000256" key="7">
    <source>
        <dbReference type="RuleBase" id="RU362106"/>
    </source>
</evidence>
<dbReference type="InterPro" id="IPR001737">
    <property type="entry name" value="KsgA/Erm"/>
</dbReference>
<feature type="domain" description="Ribosomal RNA adenine methylase transferase N-terminal" evidence="8">
    <location>
        <begin position="63"/>
        <end position="242"/>
    </location>
</feature>
<organism evidence="9 10">
    <name type="scientific">Coccomyxa viridis</name>
    <dbReference type="NCBI Taxonomy" id="1274662"/>
    <lineage>
        <taxon>Eukaryota</taxon>
        <taxon>Viridiplantae</taxon>
        <taxon>Chlorophyta</taxon>
        <taxon>core chlorophytes</taxon>
        <taxon>Trebouxiophyceae</taxon>
        <taxon>Trebouxiophyceae incertae sedis</taxon>
        <taxon>Coccomyxaceae</taxon>
        <taxon>Coccomyxa</taxon>
    </lineage>
</organism>
<dbReference type="Pfam" id="PF00398">
    <property type="entry name" value="RrnaAD"/>
    <property type="match status" value="1"/>
</dbReference>
<feature type="binding site" evidence="6">
    <location>
        <position position="129"/>
    </location>
    <ligand>
        <name>S-adenosyl-L-methionine</name>
        <dbReference type="ChEBI" id="CHEBI:59789"/>
    </ligand>
</feature>
<evidence type="ECO:0000256" key="5">
    <source>
        <dbReference type="ARBA" id="ARBA00022884"/>
    </source>
</evidence>
<dbReference type="PANTHER" id="PTHR11727:SF27">
    <property type="entry name" value="RIBOSOMAL RNA SMALL SUBUNIT METHYLTRANSFERASE, CHLOROPLASTIC"/>
    <property type="match status" value="1"/>
</dbReference>
<dbReference type="InterPro" id="IPR020596">
    <property type="entry name" value="rRNA_Ade_Mease_Trfase_CS"/>
</dbReference>
<evidence type="ECO:0000256" key="3">
    <source>
        <dbReference type="ARBA" id="ARBA00022679"/>
    </source>
</evidence>
<keyword evidence="1 7" id="KW-0698">rRNA processing</keyword>
<keyword evidence="5 6" id="KW-0694">RNA-binding</keyword>
<evidence type="ECO:0000256" key="2">
    <source>
        <dbReference type="ARBA" id="ARBA00022603"/>
    </source>
</evidence>
<sequence>MTNASVALPSCTVISCVSPVRQQRRSVCIKCCLQQNSVLEELKSLGVRPKKSLGQNFLVSEAVLSDIVNAASVQAGDHILEIGPGLGTLTDRLVKLGATVLAIEKDDLFAKHLEKKFLEVEQVAVVHADVLAVRQLPEMIRTFQPAHGAKVKVVANIPYNITSDLLSVLLPMRQVIESLYLLLEKGAAVRLTQARPGDKDYRAMSVILGLYCQARLCFGVSREAFHPVPGVDSAVAEFNLHEQLDKRVEEHEDDFVAFVSAAFSMKRKTLINNLKSWNAASLPNVVSCLDSGGLSPQIRAEALDVSAFIALYTCLRVHHISRK</sequence>
<keyword evidence="10" id="KW-1185">Reference proteome</keyword>
<dbReference type="PROSITE" id="PS01131">
    <property type="entry name" value="RRNA_A_DIMETH"/>
    <property type="match status" value="1"/>
</dbReference>
<evidence type="ECO:0000313" key="10">
    <source>
        <dbReference type="Proteomes" id="UP001497392"/>
    </source>
</evidence>
<dbReference type="HAMAP" id="MF_00607">
    <property type="entry name" value="16SrRNA_methyltr_A"/>
    <property type="match status" value="1"/>
</dbReference>
<dbReference type="InterPro" id="IPR011530">
    <property type="entry name" value="rRNA_adenine_dimethylase"/>
</dbReference>
<evidence type="ECO:0000256" key="1">
    <source>
        <dbReference type="ARBA" id="ARBA00022552"/>
    </source>
</evidence>
<keyword evidence="2 6" id="KW-0489">Methyltransferase</keyword>
<protein>
    <recommendedName>
        <fullName evidence="7">rRNA adenine N(6)-methyltransferase</fullName>
        <ecNumber evidence="7">2.1.1.-</ecNumber>
    </recommendedName>
</protein>
<proteinExistence type="inferred from homology"/>
<gene>
    <name evidence="9" type="primary">g3400</name>
    <name evidence="9" type="ORF">VP750_LOCUS2904</name>
</gene>
<dbReference type="Proteomes" id="UP001497392">
    <property type="component" value="Unassembled WGS sequence"/>
</dbReference>
<dbReference type="EC" id="2.1.1.-" evidence="7"/>
<evidence type="ECO:0000313" key="9">
    <source>
        <dbReference type="EMBL" id="CAL5221245.1"/>
    </source>
</evidence>
<evidence type="ECO:0000256" key="6">
    <source>
        <dbReference type="PROSITE-ProRule" id="PRU01026"/>
    </source>
</evidence>
<dbReference type="CDD" id="cd02440">
    <property type="entry name" value="AdoMet_MTases"/>
    <property type="match status" value="1"/>
</dbReference>
<evidence type="ECO:0000259" key="8">
    <source>
        <dbReference type="SMART" id="SM00650"/>
    </source>
</evidence>
<evidence type="ECO:0000256" key="4">
    <source>
        <dbReference type="ARBA" id="ARBA00022691"/>
    </source>
</evidence>
<feature type="binding site" evidence="6">
    <location>
        <position position="58"/>
    </location>
    <ligand>
        <name>S-adenosyl-L-methionine</name>
        <dbReference type="ChEBI" id="CHEBI:59789"/>
    </ligand>
</feature>
<dbReference type="Gene3D" id="1.10.8.100">
    <property type="entry name" value="Ribosomal RNA adenine dimethylase-like, domain 2"/>
    <property type="match status" value="1"/>
</dbReference>
<dbReference type="PROSITE" id="PS51689">
    <property type="entry name" value="SAM_RNA_A_N6_MT"/>
    <property type="match status" value="1"/>
</dbReference>
<accession>A0ABP1FMP8</accession>
<comment type="caution">
    <text evidence="9">The sequence shown here is derived from an EMBL/GenBank/DDBJ whole genome shotgun (WGS) entry which is preliminary data.</text>
</comment>
<comment type="similarity">
    <text evidence="6 7">Belongs to the class I-like SAM-binding methyltransferase superfamily. rRNA adenine N(6)-methyltransferase family.</text>
</comment>
<feature type="binding site" evidence="6">
    <location>
        <position position="156"/>
    </location>
    <ligand>
        <name>S-adenosyl-L-methionine</name>
        <dbReference type="ChEBI" id="CHEBI:59789"/>
    </ligand>
</feature>
<dbReference type="InterPro" id="IPR023165">
    <property type="entry name" value="rRNA_Ade_diMease-like_C"/>
</dbReference>
<keyword evidence="4 6" id="KW-0949">S-adenosyl-L-methionine</keyword>